<evidence type="ECO:0000313" key="2">
    <source>
        <dbReference type="EMBL" id="PLX18236.1"/>
    </source>
</evidence>
<proteinExistence type="predicted"/>
<keyword evidence="1" id="KW-1133">Transmembrane helix</keyword>
<evidence type="ECO:0000313" key="3">
    <source>
        <dbReference type="Proteomes" id="UP000234857"/>
    </source>
</evidence>
<name>A0A2N5ZHW3_MUIH1</name>
<evidence type="ECO:0000256" key="1">
    <source>
        <dbReference type="SAM" id="Phobius"/>
    </source>
</evidence>
<reference evidence="2 3" key="1">
    <citation type="submission" date="2017-11" db="EMBL/GenBank/DDBJ databases">
        <title>Genome-resolved metagenomics identifies genetic mobility, metabolic interactions, and unexpected diversity in perchlorate-reducing communities.</title>
        <authorList>
            <person name="Barnum T.P."/>
            <person name="Figueroa I.A."/>
            <person name="Carlstrom C.I."/>
            <person name="Lucas L.N."/>
            <person name="Engelbrektson A.L."/>
            <person name="Coates J.D."/>
        </authorList>
    </citation>
    <scope>NUCLEOTIDE SEQUENCE [LARGE SCALE GENOMIC DNA]</scope>
    <source>
        <strain evidence="2">BM706</strain>
    </source>
</reference>
<feature type="transmembrane region" description="Helical" evidence="1">
    <location>
        <begin position="6"/>
        <end position="25"/>
    </location>
</feature>
<sequence length="114" mass="13814">MSAYDYVLIGIAFVTVIVLAIYFFWPSIKRKIMNKKLIEFIYFYKKLTDDEKKLINNLTRKYKVTPEYMLYISKSEYDKIFSQDLKKRLLAQQKESIIKEYIDNRDEIADKLFN</sequence>
<accession>A0A2N5ZHW3</accession>
<protein>
    <submittedName>
        <fullName evidence="2">Uncharacterized protein</fullName>
    </submittedName>
</protein>
<keyword evidence="1" id="KW-0812">Transmembrane</keyword>
<keyword evidence="1" id="KW-0472">Membrane</keyword>
<gene>
    <name evidence="2" type="ORF">C0601_05225</name>
</gene>
<dbReference type="EMBL" id="PKTG01000067">
    <property type="protein sequence ID" value="PLX18236.1"/>
    <property type="molecule type" value="Genomic_DNA"/>
</dbReference>
<comment type="caution">
    <text evidence="2">The sequence shown here is derived from an EMBL/GenBank/DDBJ whole genome shotgun (WGS) entry which is preliminary data.</text>
</comment>
<dbReference type="Proteomes" id="UP000234857">
    <property type="component" value="Unassembled WGS sequence"/>
</dbReference>
<dbReference type="AlphaFoldDB" id="A0A2N5ZHW3"/>
<organism evidence="2 3">
    <name type="scientific">Muiribacterium halophilum</name>
    <dbReference type="NCBI Taxonomy" id="2053465"/>
    <lineage>
        <taxon>Bacteria</taxon>
        <taxon>Candidatus Muiribacteriota</taxon>
        <taxon>Candidatus Muiribacteriia</taxon>
        <taxon>Candidatus Muiribacteriales</taxon>
        <taxon>Candidatus Muiribacteriaceae</taxon>
        <taxon>Candidatus Muiribacterium</taxon>
    </lineage>
</organism>